<dbReference type="SUPFAM" id="SSF56935">
    <property type="entry name" value="Porins"/>
    <property type="match status" value="1"/>
</dbReference>
<evidence type="ECO:0000256" key="5">
    <source>
        <dbReference type="ARBA" id="ARBA00022729"/>
    </source>
</evidence>
<accession>A0A9X4MWZ9</accession>
<dbReference type="PROSITE" id="PS52016">
    <property type="entry name" value="TONB_DEPENDENT_REC_3"/>
    <property type="match status" value="1"/>
</dbReference>
<evidence type="ECO:0000256" key="3">
    <source>
        <dbReference type="ARBA" id="ARBA00022452"/>
    </source>
</evidence>
<dbReference type="InterPro" id="IPR008969">
    <property type="entry name" value="CarboxyPept-like_regulatory"/>
</dbReference>
<evidence type="ECO:0000256" key="8">
    <source>
        <dbReference type="ARBA" id="ARBA00023237"/>
    </source>
</evidence>
<gene>
    <name evidence="12" type="ORF">NMK71_03810</name>
</gene>
<dbReference type="InterPro" id="IPR010917">
    <property type="entry name" value="TonB_rcpt_CS"/>
</dbReference>
<comment type="subcellular location">
    <subcellularLocation>
        <location evidence="1 9">Cell outer membrane</location>
        <topology evidence="1 9">Multi-pass membrane protein</topology>
    </subcellularLocation>
</comment>
<keyword evidence="13" id="KW-1185">Reference proteome</keyword>
<name>A0A9X4MWZ9_9FLAO</name>
<dbReference type="SUPFAM" id="SSF49464">
    <property type="entry name" value="Carboxypeptidase regulatory domain-like"/>
    <property type="match status" value="1"/>
</dbReference>
<evidence type="ECO:0000313" key="13">
    <source>
        <dbReference type="Proteomes" id="UP001152599"/>
    </source>
</evidence>
<evidence type="ECO:0000256" key="6">
    <source>
        <dbReference type="ARBA" id="ARBA00023077"/>
    </source>
</evidence>
<organism evidence="12 13">
    <name type="scientific">Profundicola chukchiensis</name>
    <dbReference type="NCBI Taxonomy" id="2961959"/>
    <lineage>
        <taxon>Bacteria</taxon>
        <taxon>Pseudomonadati</taxon>
        <taxon>Bacteroidota</taxon>
        <taxon>Flavobacteriia</taxon>
        <taxon>Flavobacteriales</taxon>
        <taxon>Weeksellaceae</taxon>
        <taxon>Profundicola</taxon>
    </lineage>
</organism>
<dbReference type="Gene3D" id="2.170.130.10">
    <property type="entry name" value="TonB-dependent receptor, plug domain"/>
    <property type="match status" value="1"/>
</dbReference>
<keyword evidence="3 9" id="KW-1134">Transmembrane beta strand</keyword>
<dbReference type="Proteomes" id="UP001152599">
    <property type="component" value="Unassembled WGS sequence"/>
</dbReference>
<feature type="domain" description="TonB-dependent receptor plug" evidence="11">
    <location>
        <begin position="126"/>
        <end position="235"/>
    </location>
</feature>
<keyword evidence="6" id="KW-0798">TonB box</keyword>
<dbReference type="InterPro" id="IPR039426">
    <property type="entry name" value="TonB-dep_rcpt-like"/>
</dbReference>
<keyword evidence="4 9" id="KW-0812">Transmembrane</keyword>
<proteinExistence type="inferred from homology"/>
<feature type="signal peptide" evidence="10">
    <location>
        <begin position="1"/>
        <end position="22"/>
    </location>
</feature>
<keyword evidence="5 10" id="KW-0732">Signal</keyword>
<evidence type="ECO:0000256" key="4">
    <source>
        <dbReference type="ARBA" id="ARBA00022692"/>
    </source>
</evidence>
<dbReference type="InterPro" id="IPR036942">
    <property type="entry name" value="Beta-barrel_TonB_sf"/>
</dbReference>
<dbReference type="Pfam" id="PF07715">
    <property type="entry name" value="Plug"/>
    <property type="match status" value="1"/>
</dbReference>
<feature type="chain" id="PRO_5040830510" evidence="10">
    <location>
        <begin position="23"/>
        <end position="888"/>
    </location>
</feature>
<evidence type="ECO:0000313" key="12">
    <source>
        <dbReference type="EMBL" id="MDG4945529.1"/>
    </source>
</evidence>
<dbReference type="EMBL" id="JANCMU010000001">
    <property type="protein sequence ID" value="MDG4945529.1"/>
    <property type="molecule type" value="Genomic_DNA"/>
</dbReference>
<evidence type="ECO:0000259" key="11">
    <source>
        <dbReference type="Pfam" id="PF07715"/>
    </source>
</evidence>
<evidence type="ECO:0000256" key="10">
    <source>
        <dbReference type="SAM" id="SignalP"/>
    </source>
</evidence>
<dbReference type="Gene3D" id="2.60.40.1120">
    <property type="entry name" value="Carboxypeptidase-like, regulatory domain"/>
    <property type="match status" value="1"/>
</dbReference>
<dbReference type="InterPro" id="IPR012910">
    <property type="entry name" value="Plug_dom"/>
</dbReference>
<comment type="similarity">
    <text evidence="9">Belongs to the TonB-dependent receptor family.</text>
</comment>
<reference evidence="12" key="1">
    <citation type="submission" date="2022-07" db="EMBL/GenBank/DDBJ databases">
        <title>Description and genome-wide analysis of Profundicola chukchiensis gen. nov., sp. nov., marine bacteria isolated from bottom sediments of the Chukchi Sea.</title>
        <authorList>
            <person name="Romanenko L."/>
            <person name="Otstavnykh N."/>
            <person name="Kurilenko V."/>
            <person name="Eremeev V."/>
            <person name="Velansky P."/>
            <person name="Mikhailov V."/>
            <person name="Isaeva M."/>
        </authorList>
    </citation>
    <scope>NUCLEOTIDE SEQUENCE</scope>
    <source>
        <strain evidence="12">KMM 9713</strain>
    </source>
</reference>
<dbReference type="GO" id="GO:0009279">
    <property type="term" value="C:cell outer membrane"/>
    <property type="evidence" value="ECO:0007669"/>
    <property type="project" value="UniProtKB-SubCell"/>
</dbReference>
<evidence type="ECO:0000256" key="1">
    <source>
        <dbReference type="ARBA" id="ARBA00004571"/>
    </source>
</evidence>
<dbReference type="GO" id="GO:0044718">
    <property type="term" value="P:siderophore transmembrane transport"/>
    <property type="evidence" value="ECO:0007669"/>
    <property type="project" value="TreeGrafter"/>
</dbReference>
<dbReference type="InterPro" id="IPR037066">
    <property type="entry name" value="Plug_dom_sf"/>
</dbReference>
<dbReference type="GO" id="GO:0015344">
    <property type="term" value="F:siderophore uptake transmembrane transporter activity"/>
    <property type="evidence" value="ECO:0007669"/>
    <property type="project" value="TreeGrafter"/>
</dbReference>
<comment type="caution">
    <text evidence="12">The sequence shown here is derived from an EMBL/GenBank/DDBJ whole genome shotgun (WGS) entry which is preliminary data.</text>
</comment>
<keyword evidence="7 9" id="KW-0472">Membrane</keyword>
<keyword evidence="8 9" id="KW-0998">Cell outer membrane</keyword>
<protein>
    <submittedName>
        <fullName evidence="12">TonB-dependent receptor</fullName>
    </submittedName>
</protein>
<dbReference type="RefSeq" id="WP_304420120.1">
    <property type="nucleotide sequence ID" value="NZ_JANCMU010000001.1"/>
</dbReference>
<keyword evidence="2 9" id="KW-0813">Transport</keyword>
<dbReference type="PANTHER" id="PTHR30069:SF29">
    <property type="entry name" value="HEMOGLOBIN AND HEMOGLOBIN-HAPTOGLOBIN-BINDING PROTEIN 1-RELATED"/>
    <property type="match status" value="1"/>
</dbReference>
<evidence type="ECO:0000256" key="7">
    <source>
        <dbReference type="ARBA" id="ARBA00023136"/>
    </source>
</evidence>
<evidence type="ECO:0000256" key="2">
    <source>
        <dbReference type="ARBA" id="ARBA00022448"/>
    </source>
</evidence>
<dbReference type="Gene3D" id="2.40.170.20">
    <property type="entry name" value="TonB-dependent receptor, beta-barrel domain"/>
    <property type="match status" value="1"/>
</dbReference>
<sequence>MRLNVSKGLLSGLLMVVFASFAFSQAVITGNVVDGDSFPISGAQVNVLGTASSVNTQTDGSFSITTEAGEGILEILDISNGSQQVSFTGVDGETLNLGTIALSGEGVSLGSMVVVGKGVIDLEEDRKTPVAVSTVFREEILDKAQGNVEFPEILENTPNVYVSNQAGGFGDSQMYLRGFDQTNTAFLLNGQPINGMEDGRMYWSNWSGITDIANAVQVQRGLGSSKLAISSVGGTVNIVTKATDKKQGGYVQGLVGNDSYFKGSVGYNTGLVDKWAFSIALSHWQAHRKYAKGTYGNGQSYFMSVGFKPNDTHNFNFLVTGAPQLHGQNFSKNMTGARSYETYGTKWNSNFGFLNGEQFSWRQNYYHKPILNLNWDFDISDKSYLSTVLYASFGRGGGTGPAGNSSRPYGSYAPIDYFRDGADQYYTESGDFNFDLLQQNNINNVENGAGSFGNGIIRRSSVNNHNWYGLVSNFNHDFSDELSLNVGFDGRMYKGTHFQQLNDLLGLTSWNDDFRRDESLGGNVVSATYEANPWAALFNYADEDERISYDYSEKINYIGGFGQLEYATERFSTFFQGAVSTQSYQREGRWADLGESDKVNKVGYNVKGGASVSINDENKLFANAGYYSRQPFLDNIFDNVRYSSDFVDPEVDNELITGFEAGYQYQTNKLKVNLNAYYSKWDNRFFQAGGQEYTASNGNLYSRVQFLYTEVGQLHKGLELDFDAKVNRNFNVRGYVTYGDWNYDGTTPFKVREEDQNQTVDSGEVDLTGVKVGEAPQVTAGFGTKWNITRNFSWDADLNIYGKFFGFVDVEDLVEAVRKGEEYQVEKIDDYALINTGLTYKFKFGNQDIKLRGNVRNLFNHNYISQQDSYGYYFGNGRTWNASVTYNF</sequence>
<dbReference type="PANTHER" id="PTHR30069">
    <property type="entry name" value="TONB-DEPENDENT OUTER MEMBRANE RECEPTOR"/>
    <property type="match status" value="1"/>
</dbReference>
<evidence type="ECO:0000256" key="9">
    <source>
        <dbReference type="PROSITE-ProRule" id="PRU01360"/>
    </source>
</evidence>
<dbReference type="PROSITE" id="PS01156">
    <property type="entry name" value="TONB_DEPENDENT_REC_2"/>
    <property type="match status" value="1"/>
</dbReference>
<dbReference type="AlphaFoldDB" id="A0A9X4MWZ9"/>
<keyword evidence="12" id="KW-0675">Receptor</keyword>